<evidence type="ECO:0000256" key="8">
    <source>
        <dbReference type="SAM" id="MobiDB-lite"/>
    </source>
</evidence>
<feature type="transmembrane region" description="Helical" evidence="9">
    <location>
        <begin position="20"/>
        <end position="37"/>
    </location>
</feature>
<dbReference type="Pfam" id="PF13677">
    <property type="entry name" value="MotB_plug"/>
    <property type="match status" value="1"/>
</dbReference>
<dbReference type="GO" id="GO:0005886">
    <property type="term" value="C:plasma membrane"/>
    <property type="evidence" value="ECO:0007669"/>
    <property type="project" value="UniProtKB-SubCell"/>
</dbReference>
<gene>
    <name evidence="11" type="ORF">SAMN05421647_1123</name>
</gene>
<accession>A0A1N6WX22</accession>
<dbReference type="NCBIfam" id="NF006541">
    <property type="entry name" value="PRK09038.1"/>
    <property type="match status" value="1"/>
</dbReference>
<keyword evidence="6 7" id="KW-0472">Membrane</keyword>
<organism evidence="11 12">
    <name type="scientific">Marinobacterium stanieri</name>
    <dbReference type="NCBI Taxonomy" id="49186"/>
    <lineage>
        <taxon>Bacteria</taxon>
        <taxon>Pseudomonadati</taxon>
        <taxon>Pseudomonadota</taxon>
        <taxon>Gammaproteobacteria</taxon>
        <taxon>Oceanospirillales</taxon>
        <taxon>Oceanospirillaceae</taxon>
        <taxon>Marinobacterium</taxon>
    </lineage>
</organism>
<dbReference type="Gene3D" id="3.30.1330.60">
    <property type="entry name" value="OmpA-like domain"/>
    <property type="match status" value="1"/>
</dbReference>
<evidence type="ECO:0000256" key="7">
    <source>
        <dbReference type="PROSITE-ProRule" id="PRU00473"/>
    </source>
</evidence>
<dbReference type="CDD" id="cd07185">
    <property type="entry name" value="OmpA_C-like"/>
    <property type="match status" value="1"/>
</dbReference>
<evidence type="ECO:0000259" key="10">
    <source>
        <dbReference type="PROSITE" id="PS51123"/>
    </source>
</evidence>
<dbReference type="eggNOG" id="COG1360">
    <property type="taxonomic scope" value="Bacteria"/>
</dbReference>
<keyword evidence="3" id="KW-1003">Cell membrane</keyword>
<dbReference type="Proteomes" id="UP000186895">
    <property type="component" value="Unassembled WGS sequence"/>
</dbReference>
<evidence type="ECO:0000256" key="5">
    <source>
        <dbReference type="ARBA" id="ARBA00022989"/>
    </source>
</evidence>
<evidence type="ECO:0000256" key="9">
    <source>
        <dbReference type="SAM" id="Phobius"/>
    </source>
</evidence>
<reference evidence="11 12" key="1">
    <citation type="submission" date="2017-01" db="EMBL/GenBank/DDBJ databases">
        <authorList>
            <person name="Mah S.A."/>
            <person name="Swanson W.J."/>
            <person name="Moy G.W."/>
            <person name="Vacquier V.D."/>
        </authorList>
    </citation>
    <scope>NUCLEOTIDE SEQUENCE [LARGE SCALE GENOMIC DNA]</scope>
    <source>
        <strain evidence="11 12">DSM 7027</strain>
    </source>
</reference>
<comment type="subcellular location">
    <subcellularLocation>
        <location evidence="1">Cell membrane</location>
        <topology evidence="1">Single-pass membrane protein</topology>
    </subcellularLocation>
</comment>
<dbReference type="PANTHER" id="PTHR30329">
    <property type="entry name" value="STATOR ELEMENT OF FLAGELLAR MOTOR COMPLEX"/>
    <property type="match status" value="1"/>
</dbReference>
<feature type="domain" description="OmpA-like" evidence="10">
    <location>
        <begin position="126"/>
        <end position="246"/>
    </location>
</feature>
<protein>
    <submittedName>
        <fullName evidence="11">Chemotaxis protein MotB</fullName>
    </submittedName>
</protein>
<dbReference type="PROSITE" id="PS51123">
    <property type="entry name" value="OMPA_2"/>
    <property type="match status" value="1"/>
</dbReference>
<dbReference type="InterPro" id="IPR036737">
    <property type="entry name" value="OmpA-like_sf"/>
</dbReference>
<keyword evidence="5 9" id="KW-1133">Transmembrane helix</keyword>
<keyword evidence="12" id="KW-1185">Reference proteome</keyword>
<dbReference type="Pfam" id="PF00691">
    <property type="entry name" value="OmpA"/>
    <property type="match status" value="1"/>
</dbReference>
<dbReference type="InterPro" id="IPR006665">
    <property type="entry name" value="OmpA-like"/>
</dbReference>
<evidence type="ECO:0000256" key="1">
    <source>
        <dbReference type="ARBA" id="ARBA00004162"/>
    </source>
</evidence>
<sequence length="305" mass="33895">MPRRRRPETDLKTDRWMISWADFVTLLLAFFVVMYALSSVNEDKYRQLSESLSQIFRAEGGSQVLTPPTQGPGILEGQTRPISEPEAQVEPADPVVSQQLDAIRTQAEQIFAEQIDRGQVQVSGNRLWVAIELNASLLFASGDAIPVIEADALLQPVIELVQDAENPVHVEGFTDSQPISTARFPSNWELSAARAAAVVRLLQQRGIAPERLAAVGYGQYQPAYSNRTAEGRQRNRRIVIVIARDHKVRRAVEAYGSDRISEDALNTLLIDGVDEPPSVPTLEQVETDSGILFRQASPEQEQEQQ</sequence>
<evidence type="ECO:0000256" key="4">
    <source>
        <dbReference type="ARBA" id="ARBA00022692"/>
    </source>
</evidence>
<dbReference type="STRING" id="49186.SAMN05421647_1123"/>
<keyword evidence="4 9" id="KW-0812">Transmembrane</keyword>
<dbReference type="PANTHER" id="PTHR30329:SF20">
    <property type="entry name" value="EXPORTED PROTEIN"/>
    <property type="match status" value="1"/>
</dbReference>
<dbReference type="RefSeq" id="WP_076465710.1">
    <property type="nucleotide sequence ID" value="NZ_FTMN01000012.1"/>
</dbReference>
<evidence type="ECO:0000256" key="3">
    <source>
        <dbReference type="ARBA" id="ARBA00022475"/>
    </source>
</evidence>
<dbReference type="InterPro" id="IPR050330">
    <property type="entry name" value="Bact_OuterMem_StrucFunc"/>
</dbReference>
<dbReference type="InterPro" id="IPR025713">
    <property type="entry name" value="MotB-like_N_dom"/>
</dbReference>
<dbReference type="SUPFAM" id="SSF103088">
    <property type="entry name" value="OmpA-like"/>
    <property type="match status" value="1"/>
</dbReference>
<evidence type="ECO:0000313" key="12">
    <source>
        <dbReference type="Proteomes" id="UP000186895"/>
    </source>
</evidence>
<dbReference type="EMBL" id="FTMN01000012">
    <property type="protein sequence ID" value="SIQ94576.1"/>
    <property type="molecule type" value="Genomic_DNA"/>
</dbReference>
<feature type="region of interest" description="Disordered" evidence="8">
    <location>
        <begin position="276"/>
        <end position="305"/>
    </location>
</feature>
<evidence type="ECO:0000256" key="6">
    <source>
        <dbReference type="ARBA" id="ARBA00023136"/>
    </source>
</evidence>
<evidence type="ECO:0000313" key="11">
    <source>
        <dbReference type="EMBL" id="SIQ94576.1"/>
    </source>
</evidence>
<dbReference type="AlphaFoldDB" id="A0A1N6WX22"/>
<name>A0A1N6WX22_9GAMM</name>
<proteinExistence type="inferred from homology"/>
<evidence type="ECO:0000256" key="2">
    <source>
        <dbReference type="ARBA" id="ARBA00008914"/>
    </source>
</evidence>
<comment type="similarity">
    <text evidence="2">Belongs to the MotB family.</text>
</comment>